<feature type="transmembrane region" description="Helical" evidence="7">
    <location>
        <begin position="716"/>
        <end position="733"/>
    </location>
</feature>
<feature type="domain" description="Thioredoxin" evidence="9">
    <location>
        <begin position="260"/>
        <end position="382"/>
    </location>
</feature>
<feature type="signal peptide" evidence="8">
    <location>
        <begin position="1"/>
        <end position="20"/>
    </location>
</feature>
<reference evidence="10 11" key="1">
    <citation type="submission" date="2017-05" db="EMBL/GenBank/DDBJ databases">
        <title>Draft genome sequence of Elsinoe australis.</title>
        <authorList>
            <person name="Cheng Q."/>
        </authorList>
    </citation>
    <scope>NUCLEOTIDE SEQUENCE [LARGE SCALE GENOMIC DNA]</scope>
    <source>
        <strain evidence="10 11">NL1</strain>
    </source>
</reference>
<dbReference type="STRING" id="40998.A0A2P8A0X3"/>
<gene>
    <name evidence="10" type="ORF">B9Z65_7926</name>
</gene>
<dbReference type="OrthoDB" id="72053at2759"/>
<dbReference type="PANTHER" id="PTHR46426">
    <property type="entry name" value="PROTEIN DISULFIDE-ISOMERASE TMX3"/>
    <property type="match status" value="1"/>
</dbReference>
<evidence type="ECO:0000256" key="7">
    <source>
        <dbReference type="SAM" id="Phobius"/>
    </source>
</evidence>
<keyword evidence="3 7" id="KW-1133">Transmembrane helix</keyword>
<proteinExistence type="predicted"/>
<keyword evidence="11" id="KW-1185">Reference proteome</keyword>
<comment type="function">
    <text evidence="5">Probable disulfide isomerase, which participates in the folding of proteins containing disulfide bonds. May act as a dithiol oxidase. Acts as a regulator of endoplasmic reticulum-mitochondria contact sites via its ability to regulate redox signals.</text>
</comment>
<evidence type="ECO:0000256" key="6">
    <source>
        <dbReference type="SAM" id="MobiDB-lite"/>
    </source>
</evidence>
<dbReference type="PANTHER" id="PTHR46426:SF1">
    <property type="entry name" value="PROTEIN DISULFIDE-ISOMERASE TMX3"/>
    <property type="match status" value="1"/>
</dbReference>
<feature type="chain" id="PRO_5015187930" description="Thioredoxin domain-containing protein" evidence="8">
    <location>
        <begin position="21"/>
        <end position="797"/>
    </location>
</feature>
<dbReference type="GO" id="GO:0005789">
    <property type="term" value="C:endoplasmic reticulum membrane"/>
    <property type="evidence" value="ECO:0007669"/>
    <property type="project" value="UniProtKB-SubCell"/>
</dbReference>
<dbReference type="InterPro" id="IPR052250">
    <property type="entry name" value="PDI_TMX3"/>
</dbReference>
<feature type="domain" description="Thioredoxin" evidence="9">
    <location>
        <begin position="42"/>
        <end position="191"/>
    </location>
</feature>
<evidence type="ECO:0000313" key="11">
    <source>
        <dbReference type="Proteomes" id="UP000243723"/>
    </source>
</evidence>
<feature type="region of interest" description="Disordered" evidence="6">
    <location>
        <begin position="216"/>
        <end position="279"/>
    </location>
</feature>
<organism evidence="10 11">
    <name type="scientific">Elsinoe australis</name>
    <dbReference type="NCBI Taxonomy" id="40998"/>
    <lineage>
        <taxon>Eukaryota</taxon>
        <taxon>Fungi</taxon>
        <taxon>Dikarya</taxon>
        <taxon>Ascomycota</taxon>
        <taxon>Pezizomycotina</taxon>
        <taxon>Dothideomycetes</taxon>
        <taxon>Dothideomycetidae</taxon>
        <taxon>Myriangiales</taxon>
        <taxon>Elsinoaceae</taxon>
        <taxon>Elsinoe</taxon>
    </lineage>
</organism>
<dbReference type="Pfam" id="PF00085">
    <property type="entry name" value="Thioredoxin"/>
    <property type="match status" value="2"/>
</dbReference>
<dbReference type="EMBL" id="NHZQ01000087">
    <property type="protein sequence ID" value="PSK54120.1"/>
    <property type="molecule type" value="Genomic_DNA"/>
</dbReference>
<evidence type="ECO:0000256" key="1">
    <source>
        <dbReference type="ARBA" id="ARBA00004389"/>
    </source>
</evidence>
<accession>A0A2P8A0X3</accession>
<evidence type="ECO:0000256" key="3">
    <source>
        <dbReference type="ARBA" id="ARBA00022989"/>
    </source>
</evidence>
<dbReference type="InterPro" id="IPR017937">
    <property type="entry name" value="Thioredoxin_CS"/>
</dbReference>
<keyword evidence="8" id="KW-0732">Signal</keyword>
<dbReference type="InterPro" id="IPR013766">
    <property type="entry name" value="Thioredoxin_domain"/>
</dbReference>
<dbReference type="Proteomes" id="UP000243723">
    <property type="component" value="Unassembled WGS sequence"/>
</dbReference>
<name>A0A2P8A0X3_9PEZI</name>
<sequence length="797" mass="88691">MRWSIISRVVALSLATLSLAAPPTHELVGRSSNAKEATFDSKAIEKDAFGRPLKPSTFNGQEVPVLQDIDGEKLDTLISKGYWLVEFFSPYCHHCKAFAPTLQTLYELYYTSPPVTPSEDTDPSTSLNSFTRYYDFHFGRVDCVAFGSACQAHEVGSFPTVLVFKDGKMLKKSVGAKSLSEMSEWLEEVLESIKPGSRPKKGLKLPKVGEDHVEGYEAPLGKSKADDAEKGTKAGLKQNEIEDELEEEVSKGKKSASSKGKDKTKKPRPKAELNPNGRSVPLTAEDFLSKVTTTRDPWFIKFYTKWCPHCQHLAPTWHSMARDMKGKLNIGEVDCEAEKRLCKDVHVHGYPTLLYFQGGERIEYSGLRGLGDLLNFANKAVAAGEGVKDVTAAEFEEMEKTEEVIFVYLYDHATTSEDFEALERLLLSLIGRARLVKSKDEKLYKRFKVSTWPRLLVSRDGKPSYYTPLSPRDMRDFRKVLGWMQSVWQPIVAELTAANAKEIMGNKLVVLGILSRDRADEFIIAKREIKNAALEWIDKQTQAFQLERQELRDAKQLRIEEAEDRNDQRALRNAKSIRINMEDIERKEVAFAWVDGVFWERWIRTTYGISVKDGERVVVNDEEVSFLFLSLSLSPSPLPLLLTTDQEEEDTDPAQQNHRYWDTTITGNPIVPSRTSILETLPKIVANPPKISPKTTASFFGHIYFTLRHAFASHPVFGSGALVILLVVLLFYVRSARRGGSGVGGGMNGNGALNGGAMGEKKGWGTGGFFQLPTGGNGKGDGALGGLLGNGAAEKAD</sequence>
<dbReference type="PROSITE" id="PS00194">
    <property type="entry name" value="THIOREDOXIN_1"/>
    <property type="match status" value="1"/>
</dbReference>
<dbReference type="InterPro" id="IPR036249">
    <property type="entry name" value="Thioredoxin-like_sf"/>
</dbReference>
<keyword evidence="4 7" id="KW-0472">Membrane</keyword>
<protein>
    <recommendedName>
        <fullName evidence="9">Thioredoxin domain-containing protein</fullName>
    </recommendedName>
</protein>
<evidence type="ECO:0000259" key="9">
    <source>
        <dbReference type="PROSITE" id="PS51352"/>
    </source>
</evidence>
<evidence type="ECO:0000256" key="5">
    <source>
        <dbReference type="ARBA" id="ARBA00045246"/>
    </source>
</evidence>
<evidence type="ECO:0000256" key="8">
    <source>
        <dbReference type="SAM" id="SignalP"/>
    </source>
</evidence>
<evidence type="ECO:0000256" key="2">
    <source>
        <dbReference type="ARBA" id="ARBA00022692"/>
    </source>
</evidence>
<dbReference type="SUPFAM" id="SSF52833">
    <property type="entry name" value="Thioredoxin-like"/>
    <property type="match status" value="3"/>
</dbReference>
<comment type="caution">
    <text evidence="10">The sequence shown here is derived from an EMBL/GenBank/DDBJ whole genome shotgun (WGS) entry which is preliminary data.</text>
</comment>
<dbReference type="PROSITE" id="PS51352">
    <property type="entry name" value="THIOREDOXIN_2"/>
    <property type="match status" value="2"/>
</dbReference>
<feature type="compositionally biased region" description="Basic and acidic residues" evidence="6">
    <location>
        <begin position="223"/>
        <end position="232"/>
    </location>
</feature>
<feature type="compositionally biased region" description="Basic residues" evidence="6">
    <location>
        <begin position="252"/>
        <end position="268"/>
    </location>
</feature>
<dbReference type="AlphaFoldDB" id="A0A2P8A0X3"/>
<evidence type="ECO:0000256" key="4">
    <source>
        <dbReference type="ARBA" id="ARBA00023136"/>
    </source>
</evidence>
<evidence type="ECO:0000313" key="10">
    <source>
        <dbReference type="EMBL" id="PSK54120.1"/>
    </source>
</evidence>
<keyword evidence="2 7" id="KW-0812">Transmembrane</keyword>
<dbReference type="CDD" id="cd02961">
    <property type="entry name" value="PDI_a_family"/>
    <property type="match status" value="2"/>
</dbReference>
<dbReference type="Gene3D" id="3.40.30.10">
    <property type="entry name" value="Glutaredoxin"/>
    <property type="match status" value="2"/>
</dbReference>
<comment type="subcellular location">
    <subcellularLocation>
        <location evidence="1">Endoplasmic reticulum membrane</location>
        <topology evidence="1">Single-pass membrane protein</topology>
    </subcellularLocation>
</comment>